<evidence type="ECO:0000313" key="4">
    <source>
        <dbReference type="Proteomes" id="UP000530234"/>
    </source>
</evidence>
<keyword evidence="2" id="KW-0812">Transmembrane</keyword>
<feature type="transmembrane region" description="Helical" evidence="2">
    <location>
        <begin position="35"/>
        <end position="59"/>
    </location>
</feature>
<reference evidence="4" key="1">
    <citation type="submission" date="2019-10" db="EMBL/GenBank/DDBJ databases">
        <title>Streptomyces sp. nov., a novel actinobacterium isolated from alkaline environment.</title>
        <authorList>
            <person name="Golinska P."/>
        </authorList>
    </citation>
    <scope>NUCLEOTIDE SEQUENCE [LARGE SCALE GENOMIC DNA]</scope>
    <source>
        <strain evidence="4">DSM 42108</strain>
    </source>
</reference>
<name>A0A7W3XZK9_9ACTN</name>
<dbReference type="RefSeq" id="WP_182667624.1">
    <property type="nucleotide sequence ID" value="NZ_VKHS01001550.1"/>
</dbReference>
<organism evidence="3 4">
    <name type="scientific">Streptomyces calidiresistens</name>
    <dbReference type="NCBI Taxonomy" id="1485586"/>
    <lineage>
        <taxon>Bacteria</taxon>
        <taxon>Bacillati</taxon>
        <taxon>Actinomycetota</taxon>
        <taxon>Actinomycetes</taxon>
        <taxon>Kitasatosporales</taxon>
        <taxon>Streptomycetaceae</taxon>
        <taxon>Streptomyces</taxon>
    </lineage>
</organism>
<accession>A0A7W3XZK9</accession>
<sequence length="114" mass="11312">MRSTITTADTARRLLRRTRPALSRGGRPTGSADPAAMAIAVLAVPVMFLAGTLAGPGVLPGPGGDRTATWGAPLGDPLPTGGDTGEEADTDEGTGNGDDEGGDGTVSPDANGWQ</sequence>
<keyword evidence="2" id="KW-1133">Transmembrane helix</keyword>
<evidence type="ECO:0000313" key="3">
    <source>
        <dbReference type="EMBL" id="MBB0233139.1"/>
    </source>
</evidence>
<proteinExistence type="predicted"/>
<feature type="compositionally biased region" description="Acidic residues" evidence="1">
    <location>
        <begin position="84"/>
        <end position="102"/>
    </location>
</feature>
<keyword evidence="2" id="KW-0472">Membrane</keyword>
<dbReference type="Proteomes" id="UP000530234">
    <property type="component" value="Unassembled WGS sequence"/>
</dbReference>
<feature type="region of interest" description="Disordered" evidence="1">
    <location>
        <begin position="1"/>
        <end position="33"/>
    </location>
</feature>
<dbReference type="EMBL" id="VKHS01001550">
    <property type="protein sequence ID" value="MBB0233139.1"/>
    <property type="molecule type" value="Genomic_DNA"/>
</dbReference>
<keyword evidence="4" id="KW-1185">Reference proteome</keyword>
<protein>
    <submittedName>
        <fullName evidence="3">Uncharacterized protein</fullName>
    </submittedName>
</protein>
<gene>
    <name evidence="3" type="ORF">FOE67_27510</name>
</gene>
<dbReference type="AlphaFoldDB" id="A0A7W3XZK9"/>
<evidence type="ECO:0000256" key="2">
    <source>
        <dbReference type="SAM" id="Phobius"/>
    </source>
</evidence>
<feature type="region of interest" description="Disordered" evidence="1">
    <location>
        <begin position="52"/>
        <end position="114"/>
    </location>
</feature>
<evidence type="ECO:0000256" key="1">
    <source>
        <dbReference type="SAM" id="MobiDB-lite"/>
    </source>
</evidence>
<comment type="caution">
    <text evidence="3">The sequence shown here is derived from an EMBL/GenBank/DDBJ whole genome shotgun (WGS) entry which is preliminary data.</text>
</comment>